<accession>A4BV30</accession>
<dbReference type="HOGENOM" id="CLU_2735940_0_0_6"/>
<evidence type="ECO:0000313" key="2">
    <source>
        <dbReference type="Proteomes" id="UP000003374"/>
    </source>
</evidence>
<evidence type="ECO:0000313" key="1">
    <source>
        <dbReference type="EMBL" id="EAR20451.1"/>
    </source>
</evidence>
<gene>
    <name evidence="1" type="ORF">NB231_14021</name>
</gene>
<protein>
    <submittedName>
        <fullName evidence="1">Uncharacterized protein</fullName>
    </submittedName>
</protein>
<dbReference type="OrthoDB" id="9804645at2"/>
<name>A4BV30_9GAMM</name>
<organism evidence="1 2">
    <name type="scientific">Nitrococcus mobilis Nb-231</name>
    <dbReference type="NCBI Taxonomy" id="314278"/>
    <lineage>
        <taxon>Bacteria</taxon>
        <taxon>Pseudomonadati</taxon>
        <taxon>Pseudomonadota</taxon>
        <taxon>Gammaproteobacteria</taxon>
        <taxon>Chromatiales</taxon>
        <taxon>Ectothiorhodospiraceae</taxon>
        <taxon>Nitrococcus</taxon>
    </lineage>
</organism>
<dbReference type="Gene3D" id="3.30.565.10">
    <property type="entry name" value="Histidine kinase-like ATPase, C-terminal domain"/>
    <property type="match status" value="1"/>
</dbReference>
<proteinExistence type="predicted"/>
<reference evidence="1 2" key="1">
    <citation type="submission" date="2006-02" db="EMBL/GenBank/DDBJ databases">
        <authorList>
            <person name="Waterbury J."/>
            <person name="Ferriera S."/>
            <person name="Johnson J."/>
            <person name="Kravitz S."/>
            <person name="Halpern A."/>
            <person name="Remington K."/>
            <person name="Beeson K."/>
            <person name="Tran B."/>
            <person name="Rogers Y.-H."/>
            <person name="Friedman R."/>
            <person name="Venter J.C."/>
        </authorList>
    </citation>
    <scope>NUCLEOTIDE SEQUENCE [LARGE SCALE GENOMIC DNA]</scope>
    <source>
        <strain evidence="1 2">Nb-231</strain>
    </source>
</reference>
<dbReference type="InterPro" id="IPR036890">
    <property type="entry name" value="HATPase_C_sf"/>
</dbReference>
<comment type="caution">
    <text evidence="1">The sequence shown here is derived from an EMBL/GenBank/DDBJ whole genome shotgun (WGS) entry which is preliminary data.</text>
</comment>
<dbReference type="Proteomes" id="UP000003374">
    <property type="component" value="Unassembled WGS sequence"/>
</dbReference>
<dbReference type="EMBL" id="AAOF01000022">
    <property type="protein sequence ID" value="EAR20451.1"/>
    <property type="molecule type" value="Genomic_DNA"/>
</dbReference>
<dbReference type="RefSeq" id="WP_005003700.1">
    <property type="nucleotide sequence ID" value="NZ_CH672427.1"/>
</dbReference>
<dbReference type="AlphaFoldDB" id="A4BV30"/>
<sequence length="71" mass="7586">MSNLRRKLGERPDGWARIETIDSGGYDLGLAIAHRAVTSHDGRIGAANLHGGLAITIVLPARRAERQIDAG</sequence>
<keyword evidence="2" id="KW-1185">Reference proteome</keyword>
<dbReference type="SUPFAM" id="SSF55874">
    <property type="entry name" value="ATPase domain of HSP90 chaperone/DNA topoisomerase II/histidine kinase"/>
    <property type="match status" value="1"/>
</dbReference>